<name>A0A9N9PC11_9GLOM</name>
<evidence type="ECO:0000313" key="1">
    <source>
        <dbReference type="EMBL" id="CAG8810188.1"/>
    </source>
</evidence>
<dbReference type="OrthoDB" id="2388572at2759"/>
<reference evidence="1" key="1">
    <citation type="submission" date="2021-06" db="EMBL/GenBank/DDBJ databases">
        <authorList>
            <person name="Kallberg Y."/>
            <person name="Tangrot J."/>
            <person name="Rosling A."/>
        </authorList>
    </citation>
    <scope>NUCLEOTIDE SEQUENCE</scope>
    <source>
        <strain evidence="1">FL966</strain>
    </source>
</reference>
<dbReference type="AlphaFoldDB" id="A0A9N9PC11"/>
<proteinExistence type="predicted"/>
<dbReference type="EMBL" id="CAJVQA010037730">
    <property type="protein sequence ID" value="CAG8810188.1"/>
    <property type="molecule type" value="Genomic_DNA"/>
</dbReference>
<feature type="non-terminal residue" evidence="1">
    <location>
        <position position="1"/>
    </location>
</feature>
<gene>
    <name evidence="1" type="ORF">CPELLU_LOCUS18556</name>
</gene>
<sequence length="64" mass="7479">DSLTEEIAYFTKNLTAKHVQFLAILVEYPSTDPDGYVIVYNFIKDNNYFETNNEQIQKVMKDKA</sequence>
<dbReference type="Proteomes" id="UP000789759">
    <property type="component" value="Unassembled WGS sequence"/>
</dbReference>
<comment type="caution">
    <text evidence="1">The sequence shown here is derived from an EMBL/GenBank/DDBJ whole genome shotgun (WGS) entry which is preliminary data.</text>
</comment>
<protein>
    <submittedName>
        <fullName evidence="1">10500_t:CDS:1</fullName>
    </submittedName>
</protein>
<evidence type="ECO:0000313" key="2">
    <source>
        <dbReference type="Proteomes" id="UP000789759"/>
    </source>
</evidence>
<keyword evidence="2" id="KW-1185">Reference proteome</keyword>
<accession>A0A9N9PC11</accession>
<organism evidence="1 2">
    <name type="scientific">Cetraspora pellucida</name>
    <dbReference type="NCBI Taxonomy" id="1433469"/>
    <lineage>
        <taxon>Eukaryota</taxon>
        <taxon>Fungi</taxon>
        <taxon>Fungi incertae sedis</taxon>
        <taxon>Mucoromycota</taxon>
        <taxon>Glomeromycotina</taxon>
        <taxon>Glomeromycetes</taxon>
        <taxon>Diversisporales</taxon>
        <taxon>Gigasporaceae</taxon>
        <taxon>Cetraspora</taxon>
    </lineage>
</organism>